<evidence type="ECO:0000256" key="3">
    <source>
        <dbReference type="ARBA" id="ARBA00005464"/>
    </source>
</evidence>
<dbReference type="SUPFAM" id="SSF109998">
    <property type="entry name" value="Triger factor/SurA peptide-binding domain-like"/>
    <property type="match status" value="1"/>
</dbReference>
<dbReference type="SUPFAM" id="SSF102735">
    <property type="entry name" value="Trigger factor ribosome-binding domain"/>
    <property type="match status" value="1"/>
</dbReference>
<dbReference type="GO" id="GO:0043335">
    <property type="term" value="P:protein unfolding"/>
    <property type="evidence" value="ECO:0007669"/>
    <property type="project" value="TreeGrafter"/>
</dbReference>
<dbReference type="GO" id="GO:0003755">
    <property type="term" value="F:peptidyl-prolyl cis-trans isomerase activity"/>
    <property type="evidence" value="ECO:0007669"/>
    <property type="project" value="UniProtKB-KW"/>
</dbReference>
<keyword evidence="8 12" id="KW-0413">Isomerase</keyword>
<dbReference type="GO" id="GO:0043022">
    <property type="term" value="F:ribosome binding"/>
    <property type="evidence" value="ECO:0007669"/>
    <property type="project" value="TreeGrafter"/>
</dbReference>
<gene>
    <name evidence="12" type="primary">tig</name>
    <name evidence="12" type="ORF">JMN32_16305</name>
</gene>
<evidence type="ECO:0000256" key="2">
    <source>
        <dbReference type="ARBA" id="ARBA00004496"/>
    </source>
</evidence>
<dbReference type="EMBL" id="JAEUGD010000053">
    <property type="protein sequence ID" value="MBL6447883.1"/>
    <property type="molecule type" value="Genomic_DNA"/>
</dbReference>
<dbReference type="NCBIfam" id="TIGR00115">
    <property type="entry name" value="tig"/>
    <property type="match status" value="1"/>
</dbReference>
<dbReference type="Proteomes" id="UP000614216">
    <property type="component" value="Unassembled WGS sequence"/>
</dbReference>
<dbReference type="PANTHER" id="PTHR30560">
    <property type="entry name" value="TRIGGER FACTOR CHAPERONE AND PEPTIDYL-PROLYL CIS/TRANS ISOMERASE"/>
    <property type="match status" value="1"/>
</dbReference>
<comment type="caution">
    <text evidence="12">The sequence shown here is derived from an EMBL/GenBank/DDBJ whole genome shotgun (WGS) entry which is preliminary data.</text>
</comment>
<evidence type="ECO:0000313" key="12">
    <source>
        <dbReference type="EMBL" id="MBL6447883.1"/>
    </source>
</evidence>
<keyword evidence="7" id="KW-0143">Chaperone</keyword>
<protein>
    <recommendedName>
        <fullName evidence="5">Trigger factor</fullName>
        <ecNumber evidence="4">5.2.1.8</ecNumber>
    </recommendedName>
    <alternativeName>
        <fullName evidence="9">PPIase</fullName>
    </alternativeName>
</protein>
<evidence type="ECO:0000256" key="6">
    <source>
        <dbReference type="ARBA" id="ARBA00023110"/>
    </source>
</evidence>
<proteinExistence type="inferred from homology"/>
<evidence type="ECO:0000256" key="5">
    <source>
        <dbReference type="ARBA" id="ARBA00016902"/>
    </source>
</evidence>
<organism evidence="12 13">
    <name type="scientific">Fulvivirga marina</name>
    <dbReference type="NCBI Taxonomy" id="2494733"/>
    <lineage>
        <taxon>Bacteria</taxon>
        <taxon>Pseudomonadati</taxon>
        <taxon>Bacteroidota</taxon>
        <taxon>Cytophagia</taxon>
        <taxon>Cytophagales</taxon>
        <taxon>Fulvivirgaceae</taxon>
        <taxon>Fulvivirga</taxon>
    </lineage>
</organism>
<accession>A0A937FZM4</accession>
<evidence type="ECO:0000313" key="13">
    <source>
        <dbReference type="Proteomes" id="UP000614216"/>
    </source>
</evidence>
<comment type="similarity">
    <text evidence="3">Belongs to the FKBP-type PPIase family. Tig subfamily.</text>
</comment>
<feature type="domain" description="Trigger factor ribosome-binding bacterial" evidence="10">
    <location>
        <begin position="17"/>
        <end position="162"/>
    </location>
</feature>
<dbReference type="GO" id="GO:0015031">
    <property type="term" value="P:protein transport"/>
    <property type="evidence" value="ECO:0007669"/>
    <property type="project" value="InterPro"/>
</dbReference>
<dbReference type="InterPro" id="IPR008881">
    <property type="entry name" value="Trigger_fac_ribosome-bd_bac"/>
</dbReference>
<dbReference type="Gene3D" id="3.30.70.1050">
    <property type="entry name" value="Trigger factor ribosome-binding domain"/>
    <property type="match status" value="1"/>
</dbReference>
<dbReference type="Pfam" id="PF05697">
    <property type="entry name" value="Trigger_N"/>
    <property type="match status" value="1"/>
</dbReference>
<evidence type="ECO:0000259" key="10">
    <source>
        <dbReference type="Pfam" id="PF05697"/>
    </source>
</evidence>
<dbReference type="AlphaFoldDB" id="A0A937FZM4"/>
<dbReference type="EC" id="5.2.1.8" evidence="4"/>
<dbReference type="InterPro" id="IPR036611">
    <property type="entry name" value="Trigger_fac_ribosome-bd_sf"/>
</dbReference>
<keyword evidence="13" id="KW-1185">Reference proteome</keyword>
<comment type="catalytic activity">
    <reaction evidence="1">
        <text>[protein]-peptidylproline (omega=180) = [protein]-peptidylproline (omega=0)</text>
        <dbReference type="Rhea" id="RHEA:16237"/>
        <dbReference type="Rhea" id="RHEA-COMP:10747"/>
        <dbReference type="Rhea" id="RHEA-COMP:10748"/>
        <dbReference type="ChEBI" id="CHEBI:83833"/>
        <dbReference type="ChEBI" id="CHEBI:83834"/>
        <dbReference type="EC" id="5.2.1.8"/>
    </reaction>
</comment>
<dbReference type="Pfam" id="PF05698">
    <property type="entry name" value="Trigger_C"/>
    <property type="match status" value="1"/>
</dbReference>
<evidence type="ECO:0000256" key="1">
    <source>
        <dbReference type="ARBA" id="ARBA00000971"/>
    </source>
</evidence>
<evidence type="ECO:0000259" key="11">
    <source>
        <dbReference type="Pfam" id="PF05698"/>
    </source>
</evidence>
<keyword evidence="6" id="KW-0697">Rotamase</keyword>
<sequence>MRVFIYYSLLKLTALDITLDKKSSTEASIKVTLKESDYQPNVEEKVKQYAKKANIKGFRPGKVPPGLVKKMYGKSIVVEEINNILSKSLSDYIKKEDIQLIGEPLPDLEDAAKIDWDNQKDFEFNYAIGMVDKFSYDLSKKQKVNSYTIEIDKKTLNETLDNVKKQFGSTSNPEVSEAGDAFYGEFKQLDGDISNEGLLSWEDLDKKAHKMFTGVKPGEVIEFDIEKTVKDHHTLSHLLNVGHDEAKDLKGKFQLTVKNINRAEPAELNQELFDKVFGKDAVKSEDEFTQKVKETVEGNYKRETEYYLEQSIKDHFVDKTKIDIPEAFLKDWLLRSNEGKVTKEDVDREFDQYVKSLKWDLIKNKIAEDNEIKVENVEVVDKAKSMILQQLGGPGAAEQLKDHLDSFADNYLKGENGQNYMKVFGEVRDEKILAFLKEQITLNDKKVDVEEFKKIVAN</sequence>
<dbReference type="InterPro" id="IPR008880">
    <property type="entry name" value="Trigger_fac_C"/>
</dbReference>
<dbReference type="InterPro" id="IPR005215">
    <property type="entry name" value="Trig_fac"/>
</dbReference>
<dbReference type="Gene3D" id="1.10.3120.10">
    <property type="entry name" value="Trigger factor, C-terminal domain"/>
    <property type="match status" value="1"/>
</dbReference>
<dbReference type="PANTHER" id="PTHR30560:SF3">
    <property type="entry name" value="TRIGGER FACTOR-LIKE PROTEIN TIG, CHLOROPLASTIC"/>
    <property type="match status" value="1"/>
</dbReference>
<name>A0A937FZM4_9BACT</name>
<reference evidence="12" key="1">
    <citation type="submission" date="2021-01" db="EMBL/GenBank/DDBJ databases">
        <title>Fulvivirga kasyanovii gen. nov., sp nov., a novel member of the phylum Bacteroidetes isolated from seawater in a mussel farm.</title>
        <authorList>
            <person name="Zhao L.-H."/>
            <person name="Wang Z.-J."/>
        </authorList>
    </citation>
    <scope>NUCLEOTIDE SEQUENCE</scope>
    <source>
        <strain evidence="12">29W222</strain>
    </source>
</reference>
<dbReference type="GO" id="GO:0051083">
    <property type="term" value="P:'de novo' cotranslational protein folding"/>
    <property type="evidence" value="ECO:0007669"/>
    <property type="project" value="TreeGrafter"/>
</dbReference>
<evidence type="ECO:0000256" key="7">
    <source>
        <dbReference type="ARBA" id="ARBA00023186"/>
    </source>
</evidence>
<evidence type="ECO:0000256" key="9">
    <source>
        <dbReference type="ARBA" id="ARBA00029986"/>
    </source>
</evidence>
<dbReference type="InterPro" id="IPR027304">
    <property type="entry name" value="Trigger_fact/SurA_dom_sf"/>
</dbReference>
<dbReference type="InterPro" id="IPR037041">
    <property type="entry name" value="Trigger_fac_C_sf"/>
</dbReference>
<dbReference type="GO" id="GO:0044183">
    <property type="term" value="F:protein folding chaperone"/>
    <property type="evidence" value="ECO:0007669"/>
    <property type="project" value="TreeGrafter"/>
</dbReference>
<comment type="subcellular location">
    <subcellularLocation>
        <location evidence="2">Cytoplasm</location>
    </subcellularLocation>
</comment>
<dbReference type="GO" id="GO:0005737">
    <property type="term" value="C:cytoplasm"/>
    <property type="evidence" value="ECO:0007669"/>
    <property type="project" value="UniProtKB-SubCell"/>
</dbReference>
<evidence type="ECO:0000256" key="8">
    <source>
        <dbReference type="ARBA" id="ARBA00023235"/>
    </source>
</evidence>
<feature type="domain" description="Trigger factor C-terminal" evidence="11">
    <location>
        <begin position="286"/>
        <end position="404"/>
    </location>
</feature>
<evidence type="ECO:0000256" key="4">
    <source>
        <dbReference type="ARBA" id="ARBA00013194"/>
    </source>
</evidence>